<comment type="subcellular location">
    <subcellularLocation>
        <location evidence="2">Basolateral cell membrane</location>
        <topology evidence="2">Multi-pass membrane protein</topology>
    </subcellularLocation>
    <subcellularLocation>
        <location evidence="3">Cytoplasmic vesicle</location>
        <location evidence="3">Secretory vesicle membrane</location>
        <topology evidence="3">Multi-pass membrane protein</topology>
    </subcellularLocation>
    <subcellularLocation>
        <location evidence="1">Cytoplasmic vesicle</location>
        <location evidence="1">Secretory vesicle</location>
        <location evidence="1">Synaptic vesicle membrane</location>
    </subcellularLocation>
    <subcellularLocation>
        <location evidence="4">Lysosome membrane</location>
    </subcellularLocation>
</comment>
<evidence type="ECO:0000256" key="6">
    <source>
        <dbReference type="ARBA" id="ARBA00022475"/>
    </source>
</evidence>
<evidence type="ECO:0000256" key="19">
    <source>
        <dbReference type="ARBA" id="ARBA00051447"/>
    </source>
</evidence>
<evidence type="ECO:0000256" key="23">
    <source>
        <dbReference type="ARBA" id="ARBA00080244"/>
    </source>
</evidence>
<dbReference type="AlphaFoldDB" id="A0A834M749"/>
<dbReference type="PANTHER" id="PTHR11662:SF455">
    <property type="entry name" value="GH23975P"/>
    <property type="match status" value="1"/>
</dbReference>
<dbReference type="GO" id="GO:0016323">
    <property type="term" value="C:basolateral plasma membrane"/>
    <property type="evidence" value="ECO:0007669"/>
    <property type="project" value="UniProtKB-SubCell"/>
</dbReference>
<evidence type="ECO:0000256" key="25">
    <source>
        <dbReference type="ARBA" id="ARBA00081925"/>
    </source>
</evidence>
<dbReference type="GO" id="GO:0006820">
    <property type="term" value="P:monoatomic anion transport"/>
    <property type="evidence" value="ECO:0007669"/>
    <property type="project" value="TreeGrafter"/>
</dbReference>
<evidence type="ECO:0000256" key="8">
    <source>
        <dbReference type="ARBA" id="ARBA00022847"/>
    </source>
</evidence>
<dbReference type="InterPro" id="IPR011701">
    <property type="entry name" value="MFS"/>
</dbReference>
<dbReference type="Proteomes" id="UP000625711">
    <property type="component" value="Unassembled WGS sequence"/>
</dbReference>
<evidence type="ECO:0000256" key="7">
    <source>
        <dbReference type="ARBA" id="ARBA00022692"/>
    </source>
</evidence>
<evidence type="ECO:0000256" key="26">
    <source>
        <dbReference type="SAM" id="Phobius"/>
    </source>
</evidence>
<keyword evidence="14" id="KW-0968">Cytoplasmic vesicle</keyword>
<evidence type="ECO:0000256" key="22">
    <source>
        <dbReference type="ARBA" id="ARBA00069713"/>
    </source>
</evidence>
<feature type="transmembrane region" description="Helical" evidence="26">
    <location>
        <begin position="298"/>
        <end position="315"/>
    </location>
</feature>
<evidence type="ECO:0000256" key="4">
    <source>
        <dbReference type="ARBA" id="ARBA00004656"/>
    </source>
</evidence>
<comment type="catalytic activity">
    <reaction evidence="17">
        <text>N-acetylneuraminate(in) + H(+)(in) = N-acetylneuraminate(out) + H(+)(out)</text>
        <dbReference type="Rhea" id="RHEA:28987"/>
        <dbReference type="ChEBI" id="CHEBI:15378"/>
        <dbReference type="ChEBI" id="CHEBI:35418"/>
    </reaction>
    <physiologicalReaction direction="right-to-left" evidence="17">
        <dbReference type="Rhea" id="RHEA:28989"/>
    </physiologicalReaction>
</comment>
<keyword evidence="5" id="KW-0813">Transport</keyword>
<organism evidence="28 29">
    <name type="scientific">Rhynchophorus ferrugineus</name>
    <name type="common">Red palm weevil</name>
    <name type="synonym">Curculio ferrugineus</name>
    <dbReference type="NCBI Taxonomy" id="354439"/>
    <lineage>
        <taxon>Eukaryota</taxon>
        <taxon>Metazoa</taxon>
        <taxon>Ecdysozoa</taxon>
        <taxon>Arthropoda</taxon>
        <taxon>Hexapoda</taxon>
        <taxon>Insecta</taxon>
        <taxon>Pterygota</taxon>
        <taxon>Neoptera</taxon>
        <taxon>Endopterygota</taxon>
        <taxon>Coleoptera</taxon>
        <taxon>Polyphaga</taxon>
        <taxon>Cucujiformia</taxon>
        <taxon>Curculionidae</taxon>
        <taxon>Dryophthorinae</taxon>
        <taxon>Rhynchophorus</taxon>
    </lineage>
</organism>
<feature type="transmembrane region" description="Helical" evidence="26">
    <location>
        <begin position="195"/>
        <end position="215"/>
    </location>
</feature>
<feature type="transmembrane region" description="Helical" evidence="26">
    <location>
        <begin position="103"/>
        <end position="122"/>
    </location>
</feature>
<dbReference type="InterPro" id="IPR036259">
    <property type="entry name" value="MFS_trans_sf"/>
</dbReference>
<dbReference type="InterPro" id="IPR020846">
    <property type="entry name" value="MFS_dom"/>
</dbReference>
<keyword evidence="13" id="KW-0458">Lysosome</keyword>
<evidence type="ECO:0000259" key="27">
    <source>
        <dbReference type="PROSITE" id="PS50850"/>
    </source>
</evidence>
<keyword evidence="29" id="KW-1185">Reference proteome</keyword>
<sequence>MKSAESIVPSKWRIWRHRRYVVAIMAFLGFFNAYCLRVNLSIAIVAMTSDRYEVIENGTAVNIGPEFTWNNEIQGYILSSFFYGYITTQLLGGYFASKYGGKLIFGTGIAVTAALTILTPWLASTNVYLLLVIRIIEGVFEGVTYPSLLAVWARWAPPLERTRLAMIASSGSYFGNVISMPLSAWLSEAFGWRTIFYFFGVLGLVWYTGWMLIVANSPDEDSRISTWELEYIKSSMEIHPDERPQDEYVPWSCIVRSKAVWAICVANFCENWGFYTFLTQLPKFLKDIYSFNLGTSGLLSGLPYLATGIMVQVAGQTADFLLTRKYLTVNQTRKSFNFFGFIAQFVFILTITFVSSSTVTVACLTIAVGLGAFAWAGLSVNPLDIAPQYASIILGISNTFGTLPGILSPILSGYIVSDSPAFEEWRIVFFITAAIYLFGAFFFVLFSSGELQPWAKFKKTESGP</sequence>
<comment type="catalytic activity">
    <reaction evidence="15">
        <text>2 nitrate(out) + H(+)(out) = 2 nitrate(in) + H(+)(in)</text>
        <dbReference type="Rhea" id="RHEA:71539"/>
        <dbReference type="ChEBI" id="CHEBI:15378"/>
        <dbReference type="ChEBI" id="CHEBI:17632"/>
    </reaction>
    <physiologicalReaction direction="left-to-right" evidence="15">
        <dbReference type="Rhea" id="RHEA:71540"/>
    </physiologicalReaction>
</comment>
<name>A0A834M749_RHYFE</name>
<evidence type="ECO:0000256" key="1">
    <source>
        <dbReference type="ARBA" id="ARBA00004432"/>
    </source>
</evidence>
<accession>A0A834M749</accession>
<dbReference type="InterPro" id="IPR050382">
    <property type="entry name" value="MFS_Na/Anion_cotransporter"/>
</dbReference>
<evidence type="ECO:0000256" key="21">
    <source>
        <dbReference type="ARBA" id="ARBA00056891"/>
    </source>
</evidence>
<feature type="transmembrane region" description="Helical" evidence="26">
    <location>
        <begin position="128"/>
        <end position="152"/>
    </location>
</feature>
<feature type="transmembrane region" description="Helical" evidence="26">
    <location>
        <begin position="392"/>
        <end position="415"/>
    </location>
</feature>
<dbReference type="GO" id="GO:0005765">
    <property type="term" value="C:lysosomal membrane"/>
    <property type="evidence" value="ECO:0007669"/>
    <property type="project" value="UniProtKB-SubCell"/>
</dbReference>
<keyword evidence="10" id="KW-0770">Synapse</keyword>
<dbReference type="PROSITE" id="PS50850">
    <property type="entry name" value="MFS"/>
    <property type="match status" value="1"/>
</dbReference>
<feature type="transmembrane region" description="Helical" evidence="26">
    <location>
        <begin position="20"/>
        <end position="47"/>
    </location>
</feature>
<comment type="catalytic activity">
    <reaction evidence="19">
        <text>L-glutamate(out) = L-glutamate(in)</text>
        <dbReference type="Rhea" id="RHEA:66336"/>
        <dbReference type="ChEBI" id="CHEBI:29985"/>
    </reaction>
    <physiologicalReaction direction="left-to-right" evidence="19">
        <dbReference type="Rhea" id="RHEA:66337"/>
    </physiologicalReaction>
</comment>
<evidence type="ECO:0000256" key="12">
    <source>
        <dbReference type="ARBA" id="ARBA00023180"/>
    </source>
</evidence>
<evidence type="ECO:0000256" key="2">
    <source>
        <dbReference type="ARBA" id="ARBA00004554"/>
    </source>
</evidence>
<feature type="transmembrane region" description="Helical" evidence="26">
    <location>
        <begin position="259"/>
        <end position="278"/>
    </location>
</feature>
<evidence type="ECO:0000256" key="11">
    <source>
        <dbReference type="ARBA" id="ARBA00023136"/>
    </source>
</evidence>
<evidence type="ECO:0000256" key="20">
    <source>
        <dbReference type="ARBA" id="ARBA00051612"/>
    </source>
</evidence>
<evidence type="ECO:0000256" key="16">
    <source>
        <dbReference type="ARBA" id="ARBA00050554"/>
    </source>
</evidence>
<evidence type="ECO:0000256" key="3">
    <source>
        <dbReference type="ARBA" id="ARBA00004638"/>
    </source>
</evidence>
<evidence type="ECO:0000256" key="5">
    <source>
        <dbReference type="ARBA" id="ARBA00022448"/>
    </source>
</evidence>
<evidence type="ECO:0000256" key="17">
    <source>
        <dbReference type="ARBA" id="ARBA00050625"/>
    </source>
</evidence>
<keyword evidence="7 26" id="KW-0812">Transmembrane</keyword>
<evidence type="ECO:0000256" key="24">
    <source>
        <dbReference type="ARBA" id="ARBA00081195"/>
    </source>
</evidence>
<keyword evidence="9 26" id="KW-1133">Transmembrane helix</keyword>
<keyword evidence="6" id="KW-1003">Cell membrane</keyword>
<evidence type="ECO:0000256" key="9">
    <source>
        <dbReference type="ARBA" id="ARBA00022989"/>
    </source>
</evidence>
<evidence type="ECO:0000313" key="29">
    <source>
        <dbReference type="Proteomes" id="UP000625711"/>
    </source>
</evidence>
<feature type="transmembrane region" description="Helical" evidence="26">
    <location>
        <begin position="76"/>
        <end position="96"/>
    </location>
</feature>
<proteinExistence type="predicted"/>
<comment type="caution">
    <text evidence="28">The sequence shown here is derived from an EMBL/GenBank/DDBJ whole genome shotgun (WGS) entry which is preliminary data.</text>
</comment>
<keyword evidence="11 26" id="KW-0472">Membrane</keyword>
<dbReference type="GO" id="GO:0030672">
    <property type="term" value="C:synaptic vesicle membrane"/>
    <property type="evidence" value="ECO:0007669"/>
    <property type="project" value="UniProtKB-SubCell"/>
</dbReference>
<comment type="catalytic activity">
    <reaction evidence="20">
        <text>D-glucuronate(out) + H(+)(out) = D-glucuronate(in) + H(+)(in)</text>
        <dbReference type="Rhea" id="RHEA:72591"/>
        <dbReference type="ChEBI" id="CHEBI:15378"/>
        <dbReference type="ChEBI" id="CHEBI:58720"/>
    </reaction>
    <physiologicalReaction direction="left-to-right" evidence="20">
        <dbReference type="Rhea" id="RHEA:72592"/>
    </physiologicalReaction>
</comment>
<dbReference type="Gene3D" id="1.20.1250.20">
    <property type="entry name" value="MFS general substrate transporter like domains"/>
    <property type="match status" value="2"/>
</dbReference>
<feature type="transmembrane region" description="Helical" evidence="26">
    <location>
        <begin position="336"/>
        <end position="353"/>
    </location>
</feature>
<comment type="function">
    <text evidence="21">Receptor for CM101, a polysaccharide produced by group B Streptococcus with antipathoangiogenic properties.</text>
</comment>
<feature type="transmembrane region" description="Helical" evidence="26">
    <location>
        <begin position="359"/>
        <end position="380"/>
    </location>
</feature>
<dbReference type="FunFam" id="1.20.1250.20:FF:000067">
    <property type="entry name" value="sialin isoform X2"/>
    <property type="match status" value="1"/>
</dbReference>
<comment type="catalytic activity">
    <reaction evidence="16">
        <text>L-aspartate(out) = L-aspartate(in)</text>
        <dbReference type="Rhea" id="RHEA:66332"/>
        <dbReference type="ChEBI" id="CHEBI:29991"/>
    </reaction>
    <physiologicalReaction direction="left-to-right" evidence="16">
        <dbReference type="Rhea" id="RHEA:66333"/>
    </physiologicalReaction>
</comment>
<dbReference type="EMBL" id="JAACXV010014426">
    <property type="protein sequence ID" value="KAF7267419.1"/>
    <property type="molecule type" value="Genomic_DNA"/>
</dbReference>
<dbReference type="SUPFAM" id="SSF103473">
    <property type="entry name" value="MFS general substrate transporter"/>
    <property type="match status" value="1"/>
</dbReference>
<dbReference type="CDD" id="cd17318">
    <property type="entry name" value="MFS_SLC17"/>
    <property type="match status" value="1"/>
</dbReference>
<evidence type="ECO:0000256" key="14">
    <source>
        <dbReference type="ARBA" id="ARBA00023329"/>
    </source>
</evidence>
<evidence type="ECO:0000313" key="28">
    <source>
        <dbReference type="EMBL" id="KAF7267419.1"/>
    </source>
</evidence>
<evidence type="ECO:0000256" key="15">
    <source>
        <dbReference type="ARBA" id="ARBA00050101"/>
    </source>
</evidence>
<evidence type="ECO:0000256" key="13">
    <source>
        <dbReference type="ARBA" id="ARBA00023228"/>
    </source>
</evidence>
<feature type="transmembrane region" description="Helical" evidence="26">
    <location>
        <begin position="164"/>
        <end position="183"/>
    </location>
</feature>
<protein>
    <recommendedName>
        <fullName evidence="22">Sialin</fullName>
    </recommendedName>
    <alternativeName>
        <fullName evidence="25">H(+)/nitrate cotransporter</fullName>
    </alternativeName>
    <alternativeName>
        <fullName evidence="23">H(+)/sialic acid cotransporter</fullName>
    </alternativeName>
    <alternativeName>
        <fullName evidence="24">Vesicular excitatory amino acid transporter</fullName>
    </alternativeName>
</protein>
<dbReference type="GO" id="GO:0015293">
    <property type="term" value="F:symporter activity"/>
    <property type="evidence" value="ECO:0007669"/>
    <property type="project" value="UniProtKB-KW"/>
</dbReference>
<dbReference type="Pfam" id="PF07690">
    <property type="entry name" value="MFS_1"/>
    <property type="match status" value="1"/>
</dbReference>
<feature type="transmembrane region" description="Helical" evidence="26">
    <location>
        <begin position="427"/>
        <end position="446"/>
    </location>
</feature>
<dbReference type="OrthoDB" id="2985014at2759"/>
<keyword evidence="12" id="KW-0325">Glycoprotein</keyword>
<reference evidence="28" key="1">
    <citation type="submission" date="2020-08" db="EMBL/GenBank/DDBJ databases">
        <title>Genome sequencing and assembly of the red palm weevil Rhynchophorus ferrugineus.</title>
        <authorList>
            <person name="Dias G.B."/>
            <person name="Bergman C.M."/>
            <person name="Manee M."/>
        </authorList>
    </citation>
    <scope>NUCLEOTIDE SEQUENCE</scope>
    <source>
        <strain evidence="28">AA-2017</strain>
        <tissue evidence="28">Whole larva</tissue>
    </source>
</reference>
<comment type="catalytic activity">
    <reaction evidence="18">
        <text>N-acetyl-L-aspartyl-L-glutamate(out) = N-acetyl-L-aspartyl-L-glutamate(in)</text>
        <dbReference type="Rhea" id="RHEA:72599"/>
        <dbReference type="ChEBI" id="CHEBI:76931"/>
    </reaction>
    <physiologicalReaction direction="left-to-right" evidence="18">
        <dbReference type="Rhea" id="RHEA:72600"/>
    </physiologicalReaction>
</comment>
<gene>
    <name evidence="28" type="ORF">GWI33_019353</name>
</gene>
<evidence type="ECO:0000256" key="18">
    <source>
        <dbReference type="ARBA" id="ARBA00051403"/>
    </source>
</evidence>
<dbReference type="GO" id="GO:0046942">
    <property type="term" value="P:carboxylic acid transport"/>
    <property type="evidence" value="ECO:0007669"/>
    <property type="project" value="UniProtKB-ARBA"/>
</dbReference>
<dbReference type="FunFam" id="1.20.1250.20:FF:000003">
    <property type="entry name" value="Solute carrier family 17 member 3"/>
    <property type="match status" value="1"/>
</dbReference>
<dbReference type="PANTHER" id="PTHR11662">
    <property type="entry name" value="SOLUTE CARRIER FAMILY 17"/>
    <property type="match status" value="1"/>
</dbReference>
<evidence type="ECO:0000256" key="10">
    <source>
        <dbReference type="ARBA" id="ARBA00023018"/>
    </source>
</evidence>
<feature type="domain" description="Major facilitator superfamily (MFS) profile" evidence="27">
    <location>
        <begin position="21"/>
        <end position="451"/>
    </location>
</feature>
<keyword evidence="8" id="KW-0769">Symport</keyword>